<feature type="domain" description="Aldehyde oxidase/xanthine dehydrogenase first molybdopterin binding" evidence="3">
    <location>
        <begin position="1"/>
        <end position="76"/>
    </location>
</feature>
<gene>
    <name evidence="4" type="ORF">B1B_17682</name>
</gene>
<dbReference type="GO" id="GO:0005506">
    <property type="term" value="F:iron ion binding"/>
    <property type="evidence" value="ECO:0007669"/>
    <property type="project" value="InterPro"/>
</dbReference>
<dbReference type="InterPro" id="IPR008274">
    <property type="entry name" value="AldOxase/xan_DH_MoCoBD1"/>
</dbReference>
<evidence type="ECO:0000313" key="4">
    <source>
        <dbReference type="EMBL" id="EQD32987.1"/>
    </source>
</evidence>
<dbReference type="Gene3D" id="3.30.365.10">
    <property type="entry name" value="Aldehyde oxidase/xanthine dehydrogenase, molybdopterin binding domain"/>
    <property type="match status" value="1"/>
</dbReference>
<evidence type="ECO:0000259" key="3">
    <source>
        <dbReference type="Pfam" id="PF02738"/>
    </source>
</evidence>
<dbReference type="PANTHER" id="PTHR11908:SF132">
    <property type="entry name" value="ALDEHYDE OXIDASE 1-RELATED"/>
    <property type="match status" value="1"/>
</dbReference>
<dbReference type="AlphaFoldDB" id="T0YM52"/>
<reference evidence="4" key="1">
    <citation type="submission" date="2013-08" db="EMBL/GenBank/DDBJ databases">
        <authorList>
            <person name="Mendez C."/>
            <person name="Richter M."/>
            <person name="Ferrer M."/>
            <person name="Sanchez J."/>
        </authorList>
    </citation>
    <scope>NUCLEOTIDE SEQUENCE</scope>
</reference>
<organism evidence="4">
    <name type="scientific">mine drainage metagenome</name>
    <dbReference type="NCBI Taxonomy" id="410659"/>
    <lineage>
        <taxon>unclassified sequences</taxon>
        <taxon>metagenomes</taxon>
        <taxon>ecological metagenomes</taxon>
    </lineage>
</organism>
<dbReference type="SUPFAM" id="SSF56003">
    <property type="entry name" value="Molybdenum cofactor-binding domain"/>
    <property type="match status" value="1"/>
</dbReference>
<comment type="caution">
    <text evidence="4">The sequence shown here is derived from an EMBL/GenBank/DDBJ whole genome shotgun (WGS) entry which is preliminary data.</text>
</comment>
<name>T0YM52_9ZZZZ</name>
<dbReference type="InterPro" id="IPR037165">
    <property type="entry name" value="AldOxase/xan_DH_Mopterin-bd_sf"/>
</dbReference>
<dbReference type="EMBL" id="AUZY01011825">
    <property type="protein sequence ID" value="EQD32987.1"/>
    <property type="molecule type" value="Genomic_DNA"/>
</dbReference>
<dbReference type="GO" id="GO:0016491">
    <property type="term" value="F:oxidoreductase activity"/>
    <property type="evidence" value="ECO:0007669"/>
    <property type="project" value="UniProtKB-KW"/>
</dbReference>
<evidence type="ECO:0000256" key="1">
    <source>
        <dbReference type="ARBA" id="ARBA00022505"/>
    </source>
</evidence>
<protein>
    <submittedName>
        <fullName evidence="4">Aldehyde oxidase and xanthine dehydrogenase, molybdopterin binding domain protein</fullName>
        <ecNumber evidence="4">1.-.-.-</ecNumber>
    </submittedName>
</protein>
<keyword evidence="1" id="KW-0500">Molybdenum</keyword>
<accession>T0YM52</accession>
<reference evidence="4" key="2">
    <citation type="journal article" date="2014" name="ISME J.">
        <title>Microbial stratification in low pH oxic and suboxic macroscopic growths along an acid mine drainage.</title>
        <authorList>
            <person name="Mendez-Garcia C."/>
            <person name="Mesa V."/>
            <person name="Sprenger R.R."/>
            <person name="Richter M."/>
            <person name="Diez M.S."/>
            <person name="Solano J."/>
            <person name="Bargiela R."/>
            <person name="Golyshina O.V."/>
            <person name="Manteca A."/>
            <person name="Ramos J.L."/>
            <person name="Gallego J.R."/>
            <person name="Llorente I."/>
            <person name="Martins Dos Santos V.A."/>
            <person name="Jensen O.N."/>
            <person name="Pelaez A.I."/>
            <person name="Sanchez J."/>
            <person name="Ferrer M."/>
        </authorList>
    </citation>
    <scope>NUCLEOTIDE SEQUENCE</scope>
</reference>
<dbReference type="PANTHER" id="PTHR11908">
    <property type="entry name" value="XANTHINE DEHYDROGENASE"/>
    <property type="match status" value="1"/>
</dbReference>
<proteinExistence type="predicted"/>
<feature type="non-terminal residue" evidence="4">
    <location>
        <position position="1"/>
    </location>
</feature>
<dbReference type="Pfam" id="PF02738">
    <property type="entry name" value="MoCoBD_1"/>
    <property type="match status" value="1"/>
</dbReference>
<dbReference type="EC" id="1.-.-.-" evidence="4"/>
<evidence type="ECO:0000256" key="2">
    <source>
        <dbReference type="SAM" id="MobiDB-lite"/>
    </source>
</evidence>
<dbReference type="InterPro" id="IPR016208">
    <property type="entry name" value="Ald_Oxase/xanthine_DH-like"/>
</dbReference>
<keyword evidence="4" id="KW-0560">Oxidoreductase</keyword>
<feature type="region of interest" description="Disordered" evidence="2">
    <location>
        <begin position="86"/>
        <end position="114"/>
    </location>
</feature>
<sequence length="114" mass="11371">ADTGAYGGHGLTVAQAAGHKTLCLYRASAYHFVADAVYTNSPVSGAMRGYGAPQGYFALESHMDEIAATLGLDPLSCGAATMSAGATTTPSIWTSPPGCRARGGTSAPAACQSA</sequence>